<evidence type="ECO:0000313" key="4">
    <source>
        <dbReference type="Proteomes" id="UP000634136"/>
    </source>
</evidence>
<feature type="region of interest" description="Disordered" evidence="1">
    <location>
        <begin position="283"/>
        <end position="303"/>
    </location>
</feature>
<dbReference type="EMBL" id="JAAIUW010000006">
    <property type="protein sequence ID" value="KAF7825136.1"/>
    <property type="molecule type" value="Genomic_DNA"/>
</dbReference>
<feature type="compositionally biased region" description="Basic and acidic residues" evidence="1">
    <location>
        <begin position="143"/>
        <end position="156"/>
    </location>
</feature>
<dbReference type="InterPro" id="IPR004252">
    <property type="entry name" value="Probable_transposase_24"/>
</dbReference>
<keyword evidence="4" id="KW-1185">Reference proteome</keyword>
<proteinExistence type="predicted"/>
<gene>
    <name evidence="3" type="ORF">G2W53_016300</name>
</gene>
<evidence type="ECO:0000313" key="3">
    <source>
        <dbReference type="EMBL" id="KAF7825136.1"/>
    </source>
</evidence>
<feature type="domain" description="Transposase-associated" evidence="2">
    <location>
        <begin position="5"/>
        <end position="77"/>
    </location>
</feature>
<sequence>MMPDKTWIDKPITSREFFSGVVQFLDFAFANASINGNILCHCIRCGFQHMRNRVEVFSYLLEKRFPTKYTTWYMHGEERDNPTVESVYRTQEEPIRQHPLQDMLNDIFGAFEHHESEEPTAFDGSVELRSAPITLTGSATLRQIEESRKRPRDEGTSIRCKMGRTHKNSLEAMLEELRSQQSNNNQHETQARQVETPSPPSNDGNTTASLDAIESLPKEKDDPLLVQIIDTTTKEITTQKMTAKEVWHLDKNVKVMVELNGDGQGDDDGLNLLKLAAPNTTNRKKMKMSHAGGSKSNASKASQMAKKLGRPVCRSEVVLSNLIKKNDSYAKISENLSQDQEHAALSGVPSKIYVEPNDALEKVFGPEHPGRVRGLGVGACPSKVFGLQGQVVGSVRTSNFSDNNQTYVRIEDLVKQVNSLQDNLVGYQETKLELSQTQAKLTTLHKFLQDKFG</sequence>
<dbReference type="Proteomes" id="UP000634136">
    <property type="component" value="Unassembled WGS sequence"/>
</dbReference>
<reference evidence="3" key="1">
    <citation type="submission" date="2020-09" db="EMBL/GenBank/DDBJ databases">
        <title>Genome-Enabled Discovery of Anthraquinone Biosynthesis in Senna tora.</title>
        <authorList>
            <person name="Kang S.-H."/>
            <person name="Pandey R.P."/>
            <person name="Lee C.-M."/>
            <person name="Sim J.-S."/>
            <person name="Jeong J.-T."/>
            <person name="Choi B.-S."/>
            <person name="Jung M."/>
            <person name="Ginzburg D."/>
            <person name="Zhao K."/>
            <person name="Won S.Y."/>
            <person name="Oh T.-J."/>
            <person name="Yu Y."/>
            <person name="Kim N.-H."/>
            <person name="Lee O.R."/>
            <person name="Lee T.-H."/>
            <person name="Bashyal P."/>
            <person name="Kim T.-S."/>
            <person name="Lee W.-H."/>
            <person name="Kawkins C."/>
            <person name="Kim C.-K."/>
            <person name="Kim J.S."/>
            <person name="Ahn B.O."/>
            <person name="Rhee S.Y."/>
            <person name="Sohng J.K."/>
        </authorList>
    </citation>
    <scope>NUCLEOTIDE SEQUENCE</scope>
    <source>
        <tissue evidence="3">Leaf</tissue>
    </source>
</reference>
<feature type="region of interest" description="Disordered" evidence="1">
    <location>
        <begin position="179"/>
        <end position="208"/>
    </location>
</feature>
<dbReference type="OrthoDB" id="1432821at2759"/>
<dbReference type="Pfam" id="PF03004">
    <property type="entry name" value="Transposase_24"/>
    <property type="match status" value="1"/>
</dbReference>
<feature type="compositionally biased region" description="Low complexity" evidence="1">
    <location>
        <begin position="289"/>
        <end position="302"/>
    </location>
</feature>
<comment type="caution">
    <text evidence="3">The sequence shown here is derived from an EMBL/GenBank/DDBJ whole genome shotgun (WGS) entry which is preliminary data.</text>
</comment>
<dbReference type="InterPro" id="IPR029480">
    <property type="entry name" value="Transpos_assoc"/>
</dbReference>
<evidence type="ECO:0000256" key="1">
    <source>
        <dbReference type="SAM" id="MobiDB-lite"/>
    </source>
</evidence>
<accession>A0A834TQJ0</accession>
<dbReference type="AlphaFoldDB" id="A0A834TQJ0"/>
<protein>
    <recommendedName>
        <fullName evidence="2">Transposase-associated domain-containing protein</fullName>
    </recommendedName>
</protein>
<organism evidence="3 4">
    <name type="scientific">Senna tora</name>
    <dbReference type="NCBI Taxonomy" id="362788"/>
    <lineage>
        <taxon>Eukaryota</taxon>
        <taxon>Viridiplantae</taxon>
        <taxon>Streptophyta</taxon>
        <taxon>Embryophyta</taxon>
        <taxon>Tracheophyta</taxon>
        <taxon>Spermatophyta</taxon>
        <taxon>Magnoliopsida</taxon>
        <taxon>eudicotyledons</taxon>
        <taxon>Gunneridae</taxon>
        <taxon>Pentapetalae</taxon>
        <taxon>rosids</taxon>
        <taxon>fabids</taxon>
        <taxon>Fabales</taxon>
        <taxon>Fabaceae</taxon>
        <taxon>Caesalpinioideae</taxon>
        <taxon>Cassia clade</taxon>
        <taxon>Senna</taxon>
    </lineage>
</organism>
<evidence type="ECO:0000259" key="2">
    <source>
        <dbReference type="Pfam" id="PF13963"/>
    </source>
</evidence>
<name>A0A834TQJ0_9FABA</name>
<dbReference type="Pfam" id="PF13963">
    <property type="entry name" value="Transpos_assoc"/>
    <property type="match status" value="1"/>
</dbReference>
<feature type="region of interest" description="Disordered" evidence="1">
    <location>
        <begin position="142"/>
        <end position="166"/>
    </location>
</feature>